<dbReference type="Pfam" id="PF13843">
    <property type="entry name" value="DDE_Tnp_1_7"/>
    <property type="match status" value="1"/>
</dbReference>
<dbReference type="PANTHER" id="PTHR46599:SF6">
    <property type="entry name" value="DUAL SPECIFICITY PHOSPHATASE 26"/>
    <property type="match status" value="1"/>
</dbReference>
<keyword evidence="4" id="KW-1185">Reference proteome</keyword>
<proteinExistence type="predicted"/>
<dbReference type="OrthoDB" id="8187571at2759"/>
<dbReference type="PANTHER" id="PTHR46599">
    <property type="entry name" value="PIGGYBAC TRANSPOSABLE ELEMENT-DERIVED PROTEIN 4"/>
    <property type="match status" value="1"/>
</dbReference>
<accession>A0A8S0ZHV8</accession>
<feature type="region of interest" description="Disordered" evidence="1">
    <location>
        <begin position="805"/>
        <end position="843"/>
    </location>
</feature>
<organism evidence="3 4">
    <name type="scientific">Arctia plantaginis</name>
    <name type="common">Wood tiger moth</name>
    <name type="synonym">Phalaena plantaginis</name>
    <dbReference type="NCBI Taxonomy" id="874455"/>
    <lineage>
        <taxon>Eukaryota</taxon>
        <taxon>Metazoa</taxon>
        <taxon>Ecdysozoa</taxon>
        <taxon>Arthropoda</taxon>
        <taxon>Hexapoda</taxon>
        <taxon>Insecta</taxon>
        <taxon>Pterygota</taxon>
        <taxon>Neoptera</taxon>
        <taxon>Endopterygota</taxon>
        <taxon>Lepidoptera</taxon>
        <taxon>Glossata</taxon>
        <taxon>Ditrysia</taxon>
        <taxon>Noctuoidea</taxon>
        <taxon>Erebidae</taxon>
        <taxon>Arctiinae</taxon>
        <taxon>Arctia</taxon>
    </lineage>
</organism>
<feature type="compositionally biased region" description="Acidic residues" evidence="1">
    <location>
        <begin position="412"/>
        <end position="453"/>
    </location>
</feature>
<name>A0A8S0ZHV8_ARCPL</name>
<reference evidence="3 4" key="1">
    <citation type="submission" date="2020-04" db="EMBL/GenBank/DDBJ databases">
        <authorList>
            <person name="Wallbank WR R."/>
            <person name="Pardo Diaz C."/>
            <person name="Kozak K."/>
            <person name="Martin S."/>
            <person name="Jiggins C."/>
            <person name="Moest M."/>
            <person name="Warren A I."/>
            <person name="Byers J.R.P. K."/>
            <person name="Montejo-Kovacevich G."/>
            <person name="Yen C E."/>
        </authorList>
    </citation>
    <scope>NUCLEOTIDE SEQUENCE [LARGE SCALE GENOMIC DNA]</scope>
</reference>
<protein>
    <recommendedName>
        <fullName evidence="2">PiggyBac transposable element-derived protein domain-containing protein</fullName>
    </recommendedName>
</protein>
<feature type="compositionally biased region" description="Polar residues" evidence="1">
    <location>
        <begin position="474"/>
        <end position="487"/>
    </location>
</feature>
<comment type="caution">
    <text evidence="3">The sequence shown here is derived from an EMBL/GenBank/DDBJ whole genome shotgun (WGS) entry which is preliminary data.</text>
</comment>
<dbReference type="InterPro" id="IPR029526">
    <property type="entry name" value="PGBD"/>
</dbReference>
<evidence type="ECO:0000259" key="2">
    <source>
        <dbReference type="Pfam" id="PF13843"/>
    </source>
</evidence>
<evidence type="ECO:0000313" key="4">
    <source>
        <dbReference type="Proteomes" id="UP000494106"/>
    </source>
</evidence>
<dbReference type="EMBL" id="CADEBC010000476">
    <property type="protein sequence ID" value="CAB3232002.1"/>
    <property type="molecule type" value="Genomic_DNA"/>
</dbReference>
<sequence length="1018" mass="117831">MPEDFTVEGSPREIVIQEKEKISKKELNKRNKNLGKEYTTQITNKIIPERQLGPIFKTAIDKLLPTGIQEKDRRGGRTIANIQKDDRAKALVEEHLKRFPRVESHYCRANSTREYLHSDLTIRKMHQMLVEDLQEEPKPSLSLYRKLFNCKNLSFHRPKKDQCSLCSTYREGTDDIKANLHETYTTHILQKQSFRAKRSERKQEAQKDALTIACATFDLQQVINLPISNESAVFYKRRLSVYNFTIYEMVSHDCFCYTWHEGQNFKALSQNLRLLSVRKDDTGEMVDWRQMMELSFMKTDPNKFFFKTDHTAENSRSLTLRRQVSGELHSQILPLNVTQPKISQEKYNDLMALTAGDTPVIRLSATERNAYLKKLLGENDSDSSAPSDSDDEDWIPANTARRHQIANHEDNSEHDEPEDSEDTGEIAEGNSEVEEEVENSESEEDDEEVETAEPEGRGAREPSGSFIAKDKTLWSKTPLTQHQTTAHNIVRQRSGPHRSTKMLSISETFKKIFTYEMVDIIVRHTNKKAEATYQHYNADHPDSPHQWKPITIPKTYSFFGILICAGANNSNMDHTFDMWHSNSYPLYRATMGLKRFHNILRFLRFDDSNTRSQRKKKDKAAPIRDVWTMLNSNLAQMYKPTASLTIDEQLYPYRGRTGFTQYIPSKPAKYCIKIWWICDAENAYPLQGIIYTGKTDGTREKNQGERVVKELTSPYRGSGRNVCMDNFFTTLPVAKHLLSWNITIVGTIKKNKPYIPSVIGANKTRKQYSTVFGFHEKVTMCSYVPKKNKAVILLSTMHSDASVDIISKPKRKKQNTDTESEDETDMSLRESSCSPIEEIAEGSDVENETPILTEFVKEKGFILVKFEKKKSVKHNVGQEKDRRGGRTIANIQKDDRAKALVEEHLKRFPRVESHYCRANSTREYLHSDLTIRKMHQMLVEDLQEEPKPSLSLYRKLFNCKNLSFHRPKKDQCSLCSTYREGTDDIKQICTKHIPPIYYKSNNSVQNDQNENKKLKKMH</sequence>
<feature type="domain" description="PiggyBac transposable element-derived protein" evidence="2">
    <location>
        <begin position="507"/>
        <end position="813"/>
    </location>
</feature>
<evidence type="ECO:0000313" key="3">
    <source>
        <dbReference type="EMBL" id="CAB3232002.1"/>
    </source>
</evidence>
<gene>
    <name evidence="3" type="ORF">APLA_LOCUS4672</name>
</gene>
<feature type="region of interest" description="Disordered" evidence="1">
    <location>
        <begin position="406"/>
        <end position="499"/>
    </location>
</feature>
<evidence type="ECO:0000256" key="1">
    <source>
        <dbReference type="SAM" id="MobiDB-lite"/>
    </source>
</evidence>
<dbReference type="Proteomes" id="UP000494106">
    <property type="component" value="Unassembled WGS sequence"/>
</dbReference>
<dbReference type="AlphaFoldDB" id="A0A8S0ZHV8"/>